<dbReference type="AlphaFoldDB" id="A0A382PC49"/>
<dbReference type="EMBL" id="UINC01105514">
    <property type="protein sequence ID" value="SVC69502.1"/>
    <property type="molecule type" value="Genomic_DNA"/>
</dbReference>
<protein>
    <submittedName>
        <fullName evidence="1">Uncharacterized protein</fullName>
    </submittedName>
</protein>
<sequence>MSTIDDRLAELSITLPTPPAPLGNY</sequence>
<evidence type="ECO:0000313" key="1">
    <source>
        <dbReference type="EMBL" id="SVC69502.1"/>
    </source>
</evidence>
<name>A0A382PC49_9ZZZZ</name>
<reference evidence="1" key="1">
    <citation type="submission" date="2018-05" db="EMBL/GenBank/DDBJ databases">
        <authorList>
            <person name="Lanie J.A."/>
            <person name="Ng W.-L."/>
            <person name="Kazmierczak K.M."/>
            <person name="Andrzejewski T.M."/>
            <person name="Davidsen T.M."/>
            <person name="Wayne K.J."/>
            <person name="Tettelin H."/>
            <person name="Glass J.I."/>
            <person name="Rusch D."/>
            <person name="Podicherti R."/>
            <person name="Tsui H.-C.T."/>
            <person name="Winkler M.E."/>
        </authorList>
    </citation>
    <scope>NUCLEOTIDE SEQUENCE</scope>
</reference>
<feature type="non-terminal residue" evidence="1">
    <location>
        <position position="25"/>
    </location>
</feature>
<organism evidence="1">
    <name type="scientific">marine metagenome</name>
    <dbReference type="NCBI Taxonomy" id="408172"/>
    <lineage>
        <taxon>unclassified sequences</taxon>
        <taxon>metagenomes</taxon>
        <taxon>ecological metagenomes</taxon>
    </lineage>
</organism>
<gene>
    <name evidence="1" type="ORF">METZ01_LOCUS322356</name>
</gene>
<accession>A0A382PC49</accession>
<proteinExistence type="predicted"/>